<evidence type="ECO:0000256" key="11">
    <source>
        <dbReference type="ARBA" id="ARBA00022989"/>
    </source>
</evidence>
<keyword evidence="4" id="KW-0808">Transferase</keyword>
<dbReference type="CDD" id="cd00054">
    <property type="entry name" value="EGF_CA"/>
    <property type="match status" value="2"/>
</dbReference>
<dbReference type="FunFam" id="1.10.510.10:FF:000084">
    <property type="entry name" value="Wall-associated receptor kinase 2"/>
    <property type="match status" value="1"/>
</dbReference>
<evidence type="ECO:0000256" key="19">
    <source>
        <dbReference type="SAM" id="SignalP"/>
    </source>
</evidence>
<keyword evidence="14" id="KW-0325">Glycoprotein</keyword>
<dbReference type="PROSITE" id="PS00108">
    <property type="entry name" value="PROTEIN_KINASE_ST"/>
    <property type="match status" value="1"/>
</dbReference>
<dbReference type="SMART" id="SM00179">
    <property type="entry name" value="EGF_CA"/>
    <property type="match status" value="2"/>
</dbReference>
<feature type="domain" description="EGF-like" evidence="21">
    <location>
        <begin position="356"/>
        <end position="393"/>
    </location>
</feature>
<keyword evidence="7" id="KW-0677">Repeat</keyword>
<dbReference type="ExpressionAtlas" id="A0A3L6F5X5">
    <property type="expression patterns" value="baseline and differential"/>
</dbReference>
<keyword evidence="10 16" id="KW-0067">ATP-binding</keyword>
<dbReference type="InterPro" id="IPR008271">
    <property type="entry name" value="Ser/Thr_kinase_AS"/>
</dbReference>
<evidence type="ECO:0000256" key="9">
    <source>
        <dbReference type="ARBA" id="ARBA00022777"/>
    </source>
</evidence>
<evidence type="ECO:0000259" key="21">
    <source>
        <dbReference type="PROSITE" id="PS50026"/>
    </source>
</evidence>
<dbReference type="FunFam" id="2.10.25.10:FF:000355">
    <property type="entry name" value="Wall-associated receptor kinase 3"/>
    <property type="match status" value="2"/>
</dbReference>
<dbReference type="GO" id="GO:0016020">
    <property type="term" value="C:membrane"/>
    <property type="evidence" value="ECO:0007669"/>
    <property type="project" value="UniProtKB-SubCell"/>
</dbReference>
<dbReference type="GO" id="GO:0007166">
    <property type="term" value="P:cell surface receptor signaling pathway"/>
    <property type="evidence" value="ECO:0007669"/>
    <property type="project" value="InterPro"/>
</dbReference>
<dbReference type="InterPro" id="IPR001881">
    <property type="entry name" value="EGF-like_Ca-bd_dom"/>
</dbReference>
<evidence type="ECO:0000256" key="1">
    <source>
        <dbReference type="ARBA" id="ARBA00004479"/>
    </source>
</evidence>
<dbReference type="Gene3D" id="2.10.25.10">
    <property type="entry name" value="Laminin"/>
    <property type="match status" value="2"/>
</dbReference>
<dbReference type="InterPro" id="IPR001245">
    <property type="entry name" value="Ser-Thr/Tyr_kinase_cat_dom"/>
</dbReference>
<evidence type="ECO:0000256" key="15">
    <source>
        <dbReference type="PROSITE-ProRule" id="PRU00076"/>
    </source>
</evidence>
<proteinExistence type="predicted"/>
<evidence type="ECO:0000256" key="5">
    <source>
        <dbReference type="ARBA" id="ARBA00022692"/>
    </source>
</evidence>
<keyword evidence="2" id="KW-0723">Serine/threonine-protein kinase</keyword>
<keyword evidence="6 19" id="KW-0732">Signal</keyword>
<evidence type="ECO:0000256" key="8">
    <source>
        <dbReference type="ARBA" id="ARBA00022741"/>
    </source>
</evidence>
<evidence type="ECO:0000256" key="18">
    <source>
        <dbReference type="SAM" id="Phobius"/>
    </source>
</evidence>
<evidence type="ECO:0000313" key="22">
    <source>
        <dbReference type="EMBL" id="PWZ28644.1"/>
    </source>
</evidence>
<dbReference type="AlphaFoldDB" id="A0A3L6F5X5"/>
<feature type="signal peptide" evidence="19">
    <location>
        <begin position="1"/>
        <end position="30"/>
    </location>
</feature>
<feature type="domain" description="EGF-like" evidence="21">
    <location>
        <begin position="313"/>
        <end position="350"/>
    </location>
</feature>
<keyword evidence="11 18" id="KW-1133">Transmembrane helix</keyword>
<reference evidence="22" key="1">
    <citation type="journal article" date="2018" name="Nat. Genet.">
        <title>Extensive intraspecific gene order and gene structural variations between Mo17 and other maize genomes.</title>
        <authorList>
            <person name="Sun S."/>
            <person name="Zhou Y."/>
            <person name="Chen J."/>
            <person name="Shi J."/>
            <person name="Zhao H."/>
            <person name="Zhao H."/>
            <person name="Song W."/>
            <person name="Zhang M."/>
            <person name="Cui Y."/>
            <person name="Dong X."/>
            <person name="Liu H."/>
            <person name="Ma X."/>
            <person name="Jiao Y."/>
            <person name="Wang B."/>
            <person name="Wei X."/>
            <person name="Stein J.C."/>
            <person name="Glaubitz J.C."/>
            <person name="Lu F."/>
            <person name="Yu G."/>
            <person name="Liang C."/>
            <person name="Fengler K."/>
            <person name="Li B."/>
            <person name="Rafalski A."/>
            <person name="Schnable P.S."/>
            <person name="Ware D.H."/>
            <person name="Buckler E.S."/>
            <person name="Lai J."/>
        </authorList>
    </citation>
    <scope>NUCLEOTIDE SEQUENCE [LARGE SCALE GENOMIC DNA]</scope>
    <source>
        <tissue evidence="22">Seedling</tissue>
    </source>
</reference>
<dbReference type="PROSITE" id="PS50026">
    <property type="entry name" value="EGF_3"/>
    <property type="match status" value="2"/>
</dbReference>
<dbReference type="InterPro" id="IPR009030">
    <property type="entry name" value="Growth_fac_rcpt_cys_sf"/>
</dbReference>
<dbReference type="InterPro" id="IPR000742">
    <property type="entry name" value="EGF"/>
</dbReference>
<dbReference type="GO" id="GO:0005509">
    <property type="term" value="F:calcium ion binding"/>
    <property type="evidence" value="ECO:0007669"/>
    <property type="project" value="InterPro"/>
</dbReference>
<dbReference type="FunFam" id="3.30.200.20:FF:000043">
    <property type="entry name" value="Wall-associated receptor kinase 2"/>
    <property type="match status" value="1"/>
</dbReference>
<keyword evidence="13" id="KW-1015">Disulfide bond</keyword>
<evidence type="ECO:0000256" key="6">
    <source>
        <dbReference type="ARBA" id="ARBA00022729"/>
    </source>
</evidence>
<comment type="caution">
    <text evidence="15">Lacks conserved residue(s) required for the propagation of feature annotation.</text>
</comment>
<dbReference type="GO" id="GO:0030247">
    <property type="term" value="F:polysaccharide binding"/>
    <property type="evidence" value="ECO:0007669"/>
    <property type="project" value="InterPro"/>
</dbReference>
<protein>
    <submittedName>
        <fullName evidence="22">Wall-associated receptor kinase 3</fullName>
    </submittedName>
</protein>
<feature type="compositionally biased region" description="Acidic residues" evidence="17">
    <location>
        <begin position="792"/>
        <end position="801"/>
    </location>
</feature>
<dbReference type="InterPro" id="IPR017441">
    <property type="entry name" value="Protein_kinase_ATP_BS"/>
</dbReference>
<dbReference type="PROSITE" id="PS01187">
    <property type="entry name" value="EGF_CA"/>
    <property type="match status" value="1"/>
</dbReference>
<keyword evidence="9 22" id="KW-0418">Kinase</keyword>
<evidence type="ECO:0000256" key="7">
    <source>
        <dbReference type="ARBA" id="ARBA00022737"/>
    </source>
</evidence>
<dbReference type="PROSITE" id="PS00010">
    <property type="entry name" value="ASX_HYDROXYL"/>
    <property type="match status" value="2"/>
</dbReference>
<dbReference type="Pfam" id="PF13947">
    <property type="entry name" value="GUB_WAK_bind"/>
    <property type="match status" value="1"/>
</dbReference>
<sequence length="801" mass="86834">MEAAVGRRVVASLAAVVAMVLMMLPSFGGAAAARATGTGEASNCTRSCGNISIPYPFGIEPGCYLAAWFNLTCDHSYEPAKLFLGDGTVQVLEISVANGTVRINSTRLLYTVGGVSTTSGTWGRGLPRGGPFFLSESRSSVALVGCGAQVEVRGGVDNSLVASCAAVCPLDGDGRIVVDSSGACAGVGCCQANIVLGYDFYSIRINKLNGSVYALTASVYFVDQGFRNAQDMISAVYGYFPESLPATLEWVTSNYTCPTPYEYSHDPPPVNGECSMEHSVCLEGPYNVADRGSRCGCGVGYRGNPYVGDGCQDIDECTSPSTYSCYGDCKNIPGDFICQCPHGYYGNASLPNGCQDINECEYPEAHSCYGVCLNFPGTFQCQCPSGTYGNSSQKWGCLTIKNTTAVSGLGIGLGVSGGTILLLLTFGSPLIIRKAKERKAKKTREKYFKQNHGLLLQQLTSHKADIGERMIVTLRELEKATDNFDRSRIVGGGGHGVVFKGILGLHVVAVKRSKIVVQREIDEFVNEVAVLSQVNHRNVVRLLGCCLETEVPLLVYEFISNGTLYHHLHVEGPVSLRWNDRARIALQVAKALSYLHSATSKPIFHRDIKSSNVLLDDTLTAKVSDFGASRYIPIDQTGVTTAIQGTIGYLDPMYYYTGRLTDKSDVFSYGVLLIELLTRKKPFAYRSDAGDGIVSYFVSLLAQGRLLEIMDPQVIDEEDGEIQEVAALAAMCTKLKGEDRPTMREVEMTLENLLVKKKHVPCDTSLRDEEIVARWMSNEQVSTETSSRQYTMEEDTLLSGR</sequence>
<evidence type="ECO:0000256" key="2">
    <source>
        <dbReference type="ARBA" id="ARBA00022527"/>
    </source>
</evidence>
<keyword evidence="22" id="KW-0675">Receptor</keyword>
<name>A0A3L6F5X5_MAIZE</name>
<feature type="transmembrane region" description="Helical" evidence="18">
    <location>
        <begin position="409"/>
        <end position="432"/>
    </location>
</feature>
<evidence type="ECO:0000256" key="12">
    <source>
        <dbReference type="ARBA" id="ARBA00023136"/>
    </source>
</evidence>
<dbReference type="Pfam" id="PF07645">
    <property type="entry name" value="EGF_CA"/>
    <property type="match status" value="2"/>
</dbReference>
<evidence type="ECO:0000259" key="20">
    <source>
        <dbReference type="PROSITE" id="PS50011"/>
    </source>
</evidence>
<dbReference type="SUPFAM" id="SSF57184">
    <property type="entry name" value="Growth factor receptor domain"/>
    <property type="match status" value="1"/>
</dbReference>
<keyword evidence="5 18" id="KW-0812">Transmembrane</keyword>
<organism evidence="22">
    <name type="scientific">Zea mays</name>
    <name type="common">Maize</name>
    <dbReference type="NCBI Taxonomy" id="4577"/>
    <lineage>
        <taxon>Eukaryota</taxon>
        <taxon>Viridiplantae</taxon>
        <taxon>Streptophyta</taxon>
        <taxon>Embryophyta</taxon>
        <taxon>Tracheophyta</taxon>
        <taxon>Spermatophyta</taxon>
        <taxon>Magnoliopsida</taxon>
        <taxon>Liliopsida</taxon>
        <taxon>Poales</taxon>
        <taxon>Poaceae</taxon>
        <taxon>PACMAD clade</taxon>
        <taxon>Panicoideae</taxon>
        <taxon>Andropogonodae</taxon>
        <taxon>Andropogoneae</taxon>
        <taxon>Tripsacinae</taxon>
        <taxon>Zea</taxon>
    </lineage>
</organism>
<feature type="chain" id="PRO_5018122838" evidence="19">
    <location>
        <begin position="31"/>
        <end position="801"/>
    </location>
</feature>
<dbReference type="Gene3D" id="1.10.510.10">
    <property type="entry name" value="Transferase(Phosphotransferase) domain 1"/>
    <property type="match status" value="1"/>
</dbReference>
<feature type="domain" description="Protein kinase" evidence="20">
    <location>
        <begin position="484"/>
        <end position="755"/>
    </location>
</feature>
<gene>
    <name evidence="22" type="primary">WAK3_6</name>
    <name evidence="22" type="ORF">Zm00014a_000791</name>
</gene>
<dbReference type="InterPro" id="IPR011009">
    <property type="entry name" value="Kinase-like_dom_sf"/>
</dbReference>
<dbReference type="Proteomes" id="UP000251960">
    <property type="component" value="Chromosome 4"/>
</dbReference>
<comment type="caution">
    <text evidence="22">The sequence shown here is derived from an EMBL/GenBank/DDBJ whole genome shotgun (WGS) entry which is preliminary data.</text>
</comment>
<evidence type="ECO:0000256" key="17">
    <source>
        <dbReference type="SAM" id="MobiDB-lite"/>
    </source>
</evidence>
<feature type="region of interest" description="Disordered" evidence="17">
    <location>
        <begin position="782"/>
        <end position="801"/>
    </location>
</feature>
<dbReference type="SMART" id="SM00181">
    <property type="entry name" value="EGF"/>
    <property type="match status" value="3"/>
</dbReference>
<dbReference type="PANTHER" id="PTHR27005">
    <property type="entry name" value="WALL-ASSOCIATED RECEPTOR KINASE-LIKE 21"/>
    <property type="match status" value="1"/>
</dbReference>
<dbReference type="PROSITE" id="PS00107">
    <property type="entry name" value="PROTEIN_KINASE_ATP"/>
    <property type="match status" value="1"/>
</dbReference>
<evidence type="ECO:0000256" key="3">
    <source>
        <dbReference type="ARBA" id="ARBA00022536"/>
    </source>
</evidence>
<dbReference type="PANTHER" id="PTHR27005:SF10">
    <property type="entry name" value="OS08G0501500 PROTEIN"/>
    <property type="match status" value="1"/>
</dbReference>
<dbReference type="Pfam" id="PF07714">
    <property type="entry name" value="PK_Tyr_Ser-Thr"/>
    <property type="match status" value="1"/>
</dbReference>
<dbReference type="Gene3D" id="3.30.200.20">
    <property type="entry name" value="Phosphorylase Kinase, domain 1"/>
    <property type="match status" value="1"/>
</dbReference>
<evidence type="ECO:0000256" key="10">
    <source>
        <dbReference type="ARBA" id="ARBA00022840"/>
    </source>
</evidence>
<dbReference type="GO" id="GO:0005524">
    <property type="term" value="F:ATP binding"/>
    <property type="evidence" value="ECO:0007669"/>
    <property type="project" value="UniProtKB-UniRule"/>
</dbReference>
<evidence type="ECO:0000256" key="13">
    <source>
        <dbReference type="ARBA" id="ARBA00023157"/>
    </source>
</evidence>
<evidence type="ECO:0000256" key="14">
    <source>
        <dbReference type="ARBA" id="ARBA00023180"/>
    </source>
</evidence>
<dbReference type="InterPro" id="IPR000152">
    <property type="entry name" value="EGF-type_Asp/Asn_hydroxyl_site"/>
</dbReference>
<dbReference type="EMBL" id="NCVQ01000005">
    <property type="protein sequence ID" value="PWZ28644.1"/>
    <property type="molecule type" value="Genomic_DNA"/>
</dbReference>
<accession>A0A3L6F5X5</accession>
<keyword evidence="3 15" id="KW-0245">EGF-like domain</keyword>
<keyword evidence="8 16" id="KW-0547">Nucleotide-binding</keyword>
<dbReference type="InterPro" id="IPR025287">
    <property type="entry name" value="WAK_GUB"/>
</dbReference>
<comment type="subcellular location">
    <subcellularLocation>
        <location evidence="1">Membrane</location>
        <topology evidence="1">Single-pass type I membrane protein</topology>
    </subcellularLocation>
</comment>
<dbReference type="InterPro" id="IPR000719">
    <property type="entry name" value="Prot_kinase_dom"/>
</dbReference>
<dbReference type="PROSITE" id="PS50011">
    <property type="entry name" value="PROTEIN_KINASE_DOM"/>
    <property type="match status" value="1"/>
</dbReference>
<evidence type="ECO:0000256" key="4">
    <source>
        <dbReference type="ARBA" id="ARBA00022679"/>
    </source>
</evidence>
<dbReference type="InterPro" id="IPR018097">
    <property type="entry name" value="EGF_Ca-bd_CS"/>
</dbReference>
<dbReference type="GO" id="GO:0004674">
    <property type="term" value="F:protein serine/threonine kinase activity"/>
    <property type="evidence" value="ECO:0007669"/>
    <property type="project" value="UniProtKB-KW"/>
</dbReference>
<feature type="binding site" evidence="16">
    <location>
        <position position="511"/>
    </location>
    <ligand>
        <name>ATP</name>
        <dbReference type="ChEBI" id="CHEBI:30616"/>
    </ligand>
</feature>
<keyword evidence="12 18" id="KW-0472">Membrane</keyword>
<dbReference type="InterPro" id="IPR045274">
    <property type="entry name" value="WAK-like"/>
</dbReference>
<dbReference type="SUPFAM" id="SSF56112">
    <property type="entry name" value="Protein kinase-like (PK-like)"/>
    <property type="match status" value="1"/>
</dbReference>
<dbReference type="InterPro" id="IPR049883">
    <property type="entry name" value="NOTCH1_EGF-like"/>
</dbReference>
<dbReference type="SMART" id="SM00220">
    <property type="entry name" value="S_TKc"/>
    <property type="match status" value="1"/>
</dbReference>
<evidence type="ECO:0000256" key="16">
    <source>
        <dbReference type="PROSITE-ProRule" id="PRU10141"/>
    </source>
</evidence>